<keyword evidence="1" id="KW-0812">Transmembrane</keyword>
<comment type="caution">
    <text evidence="2">The sequence shown here is derived from an EMBL/GenBank/DDBJ whole genome shotgun (WGS) entry which is preliminary data.</text>
</comment>
<gene>
    <name evidence="2" type="ORF">Q5Y72_01495</name>
</gene>
<keyword evidence="1" id="KW-0472">Membrane</keyword>
<protein>
    <submittedName>
        <fullName evidence="2">Uncharacterized protein</fullName>
    </submittedName>
</protein>
<keyword evidence="1" id="KW-1133">Transmembrane helix</keyword>
<feature type="transmembrane region" description="Helical" evidence="1">
    <location>
        <begin position="20"/>
        <end position="42"/>
    </location>
</feature>
<dbReference type="EMBL" id="JAVAMQ010000001">
    <property type="protein sequence ID" value="MDP5305770.1"/>
    <property type="molecule type" value="Genomic_DNA"/>
</dbReference>
<evidence type="ECO:0000313" key="2">
    <source>
        <dbReference type="EMBL" id="MDP5305770.1"/>
    </source>
</evidence>
<organism evidence="2 3">
    <name type="scientific">Paracoccus spongiarum</name>
    <dbReference type="NCBI Taxonomy" id="3064387"/>
    <lineage>
        <taxon>Bacteria</taxon>
        <taxon>Pseudomonadati</taxon>
        <taxon>Pseudomonadota</taxon>
        <taxon>Alphaproteobacteria</taxon>
        <taxon>Rhodobacterales</taxon>
        <taxon>Paracoccaceae</taxon>
        <taxon>Paracoccus</taxon>
    </lineage>
</organism>
<name>A0ABT9J7J0_9RHOB</name>
<reference evidence="2 3" key="1">
    <citation type="submission" date="2023-08" db="EMBL/GenBank/DDBJ databases">
        <authorList>
            <person name="Park J.-S."/>
        </authorList>
    </citation>
    <scope>NUCLEOTIDE SEQUENCE [LARGE SCALE GENOMIC DNA]</scope>
    <source>
        <strain evidence="2 3">2205BS29-5</strain>
    </source>
</reference>
<dbReference type="Proteomes" id="UP001224997">
    <property type="component" value="Unassembled WGS sequence"/>
</dbReference>
<evidence type="ECO:0000256" key="1">
    <source>
        <dbReference type="SAM" id="Phobius"/>
    </source>
</evidence>
<keyword evidence="3" id="KW-1185">Reference proteome</keyword>
<evidence type="ECO:0000313" key="3">
    <source>
        <dbReference type="Proteomes" id="UP001224997"/>
    </source>
</evidence>
<dbReference type="RefSeq" id="WP_305961644.1">
    <property type="nucleotide sequence ID" value="NZ_JAVAMQ010000001.1"/>
</dbReference>
<proteinExistence type="predicted"/>
<accession>A0ABT9J7J0</accession>
<sequence length="210" mass="22805">MLGDFFTYVASEASVIADAPLIFAMAVLASATVVWWLVNLRFGGIIDSQRERLQARDEKIAEYKTKLEGAEPDEARAHIKDLEARLARLEPRRLSEVQRKAMVEHLRSAPGAISIAVDGACFDGQVFSRSFTSALREAGWEVSLPMVLGLNNPPSSGLRVQVADLNNLTNANRALFAAMDAVGLSYEKSAGLQVDAHHPEDAELLITSAA</sequence>